<name>A0AB39XBD9_9GAMM</name>
<organism evidence="1">
    <name type="scientific">Pseudidiomarina sp. PP-1MA</name>
    <dbReference type="NCBI Taxonomy" id="3237706"/>
    <lineage>
        <taxon>Bacteria</taxon>
        <taxon>Pseudomonadati</taxon>
        <taxon>Pseudomonadota</taxon>
        <taxon>Gammaproteobacteria</taxon>
        <taxon>Alteromonadales</taxon>
        <taxon>Idiomarinaceae</taxon>
        <taxon>Pseudidiomarina</taxon>
    </lineage>
</organism>
<dbReference type="EMBL" id="CP165718">
    <property type="protein sequence ID" value="XDV10536.1"/>
    <property type="molecule type" value="Genomic_DNA"/>
</dbReference>
<gene>
    <name evidence="1" type="ORF">AB8S08_04975</name>
</gene>
<proteinExistence type="predicted"/>
<protein>
    <submittedName>
        <fullName evidence="1">Uncharacterized protein</fullName>
    </submittedName>
</protein>
<dbReference type="RefSeq" id="WP_369743942.1">
    <property type="nucleotide sequence ID" value="NZ_CP165718.1"/>
</dbReference>
<dbReference type="AlphaFoldDB" id="A0AB39XBD9"/>
<sequence>MATSIEEEAVLGASELERQSAVNGLHEPVLLSDIEKQKLLLCQVWLVRAFMSLKKPIPFFNEHERHEEVLREYLSIDLEIDNILNLPDALEETGGLVCFVPRADVNAAHTGECKRSLLESSARSARCAGPC</sequence>
<reference evidence="1" key="1">
    <citation type="submission" date="2024-07" db="EMBL/GenBank/DDBJ databases">
        <title>Whole genome sequence of bacterial strains from algal surface.</title>
        <authorList>
            <person name="Kumar P."/>
        </authorList>
    </citation>
    <scope>NUCLEOTIDE SEQUENCE</scope>
    <source>
        <strain evidence="1">PP-1MA</strain>
    </source>
</reference>
<accession>A0AB39XBD9</accession>
<evidence type="ECO:0000313" key="1">
    <source>
        <dbReference type="EMBL" id="XDV10536.1"/>
    </source>
</evidence>